<evidence type="ECO:0008006" key="8">
    <source>
        <dbReference type="Google" id="ProtNLM"/>
    </source>
</evidence>
<dbReference type="RefSeq" id="WP_004795167.1">
    <property type="nucleotide sequence ID" value="NZ_LR215010.1"/>
</dbReference>
<dbReference type="Pfam" id="PF26361">
    <property type="entry name" value="MIB_arm"/>
    <property type="match status" value="1"/>
</dbReference>
<evidence type="ECO:0000256" key="1">
    <source>
        <dbReference type="SAM" id="MobiDB-lite"/>
    </source>
</evidence>
<gene>
    <name evidence="6" type="ORF">NCTC10146_00677</name>
</gene>
<dbReference type="NCBIfam" id="TIGR04524">
    <property type="entry name" value="mycoplas_M_dom"/>
    <property type="match status" value="1"/>
</dbReference>
<dbReference type="AlphaFoldDB" id="A0A449ARJ5"/>
<dbReference type="Pfam" id="PF26364">
    <property type="entry name" value="MIB_M2"/>
    <property type="match status" value="1"/>
</dbReference>
<dbReference type="Proteomes" id="UP000290495">
    <property type="component" value="Chromosome"/>
</dbReference>
<organism evidence="6 7">
    <name type="scientific">Mycoplasmopsis canis</name>
    <dbReference type="NCBI Taxonomy" id="29555"/>
    <lineage>
        <taxon>Bacteria</taxon>
        <taxon>Bacillati</taxon>
        <taxon>Mycoplasmatota</taxon>
        <taxon>Mycoplasmoidales</taxon>
        <taxon>Metamycoplasmataceae</taxon>
        <taxon>Mycoplasmopsis</taxon>
    </lineage>
</organism>
<feature type="region of interest" description="Disordered" evidence="1">
    <location>
        <begin position="106"/>
        <end position="138"/>
    </location>
</feature>
<evidence type="ECO:0000259" key="5">
    <source>
        <dbReference type="Pfam" id="PF26364"/>
    </source>
</evidence>
<feature type="domain" description="Mycoplasma immunoglobulin binding protein M2" evidence="5">
    <location>
        <begin position="582"/>
        <end position="777"/>
    </location>
</feature>
<evidence type="ECO:0000313" key="6">
    <source>
        <dbReference type="EMBL" id="VEU69189.1"/>
    </source>
</evidence>
<evidence type="ECO:0000259" key="4">
    <source>
        <dbReference type="Pfam" id="PF26361"/>
    </source>
</evidence>
<reference evidence="6 7" key="1">
    <citation type="submission" date="2019-01" db="EMBL/GenBank/DDBJ databases">
        <authorList>
            <consortium name="Pathogen Informatics"/>
        </authorList>
    </citation>
    <scope>NUCLEOTIDE SEQUENCE [LARGE SCALE GENOMIC DNA]</scope>
    <source>
        <strain evidence="6 7">NCTC10146</strain>
    </source>
</reference>
<dbReference type="EMBL" id="LR215010">
    <property type="protein sequence ID" value="VEU69189.1"/>
    <property type="molecule type" value="Genomic_DNA"/>
</dbReference>
<proteinExistence type="predicted"/>
<dbReference type="InterPro" id="IPR058861">
    <property type="entry name" value="MIB_arm"/>
</dbReference>
<evidence type="ECO:0000313" key="7">
    <source>
        <dbReference type="Proteomes" id="UP000290495"/>
    </source>
</evidence>
<protein>
    <recommendedName>
        <fullName evidence="8">Immunoglobulin-blocking virulence protein</fullName>
    </recommendedName>
</protein>
<feature type="chain" id="PRO_5019172751" description="Immunoglobulin-blocking virulence protein" evidence="2">
    <location>
        <begin position="21"/>
        <end position="788"/>
    </location>
</feature>
<accession>A0A449ARJ5</accession>
<feature type="domain" description="IgG-blocking virulence" evidence="3">
    <location>
        <begin position="372"/>
        <end position="572"/>
    </location>
</feature>
<feature type="domain" description="Mycoplasma immunoglobulin binding protein arm" evidence="4">
    <location>
        <begin position="203"/>
        <end position="365"/>
    </location>
</feature>
<dbReference type="InterPro" id="IPR030941">
    <property type="entry name" value="Predic_Ig_block"/>
</dbReference>
<sequence>MKRKSRILLLTSFLGVATSAAITTLVHKQSTNSPKFKFEINGILKPNFETKDVDLTNAKNSATDFNLPKLEKPKVIISTPDKKIVPIEIKPIIEKEKPKVDKDATVLNREEPKKDTKELPKETKPLEIPKEKPKEVPKETPLVARPGYKLVPINNHGIIIYAEVKDIPPREYSSADIARGIANRVPYRAELLPEVSRIVGGDTEENIKKTVDRAILKTKWADGIFRNEGALYNTIINSNDDISLKQEYFDNDGTAANTLGSFYWRYHNLIWNKELMRKYVDDVGLKHFDEWWNSEVYISWPHGWNRPKLSIGKFKLLMHLDYSKFDKISDKTREMLRNGHVLPEDTGAPWINSKGEWEIDTTSPPIKNGLGEIRRNNREKRVLGNDSIWSRSGDDILKGKYHNWTKLEENFSFKKNPNYAKFLNLGGFEINRYVIDKKLEGVDRQEARIITIDAGRSETFKKTLEFIEFIKKDGLKVDGYRILNVGKSGYNQNFDKIFAALPDKLPMLELFFESKNTTALKYLKNKEIDELSLITNNKVNSLADDWALNPWALNKVAWVNMADYNVSSSYNPWDTIYTRITFDNLAFDDEDIVNGDLTNINNGLRMAYWTRNNERIFQGGWGPGTKPDRESDGNSYPMGLDFSNAKKIKTLKGMIFYNEDNPSQKRKLNKIKLYNDSDTWTVSASEMNGAQFADVLVTSQPQMPKSKITFSNGKATKKIKITPDSNSNSLDGNGLRNLSTLMSYSDGTFNKSSTEVIVPENATNLYNSLKGAGFQVKYSSTDDDFEIF</sequence>
<dbReference type="Pfam" id="PF26360">
    <property type="entry name" value="MIB_M1"/>
    <property type="match status" value="1"/>
</dbReference>
<feature type="signal peptide" evidence="2">
    <location>
        <begin position="1"/>
        <end position="20"/>
    </location>
</feature>
<evidence type="ECO:0000256" key="2">
    <source>
        <dbReference type="SAM" id="SignalP"/>
    </source>
</evidence>
<dbReference type="NCBIfam" id="TIGR04526">
    <property type="entry name" value="predic_Ig_block"/>
    <property type="match status" value="1"/>
</dbReference>
<evidence type="ECO:0000259" key="3">
    <source>
        <dbReference type="Pfam" id="PF26360"/>
    </source>
</evidence>
<keyword evidence="2" id="KW-0732">Signal</keyword>
<dbReference type="InterPro" id="IPR058860">
    <property type="entry name" value="MIB_M2"/>
</dbReference>
<name>A0A449ARJ5_9BACT</name>
<dbReference type="InterPro" id="IPR030942">
    <property type="entry name" value="Mycoplas_M_dom"/>
</dbReference>